<dbReference type="AlphaFoldDB" id="A0A939SW66"/>
<dbReference type="Proteomes" id="UP000664620">
    <property type="component" value="Unassembled WGS sequence"/>
</dbReference>
<accession>A0A939SW66</accession>
<reference evidence="2" key="1">
    <citation type="submission" date="2021-03" db="EMBL/GenBank/DDBJ databases">
        <title>Molecular epidemiology and mechanisms of colistin and carbapenem resistance in Enterobacteriaceae from clinical isolates, the environment and porcine samples in Pretoria, South Africa.</title>
        <authorList>
            <person name="Bogoshi D."/>
            <person name="Mbelle N.M."/>
            <person name="Naidoo V."/>
            <person name="Osei Sekyere J."/>
        </authorList>
    </citation>
    <scope>NUCLEOTIDE SEQUENCE</scope>
    <source>
        <strain evidence="2">C034</strain>
    </source>
</reference>
<sequence>MSCATRRSPTYKDGNIIHPIAGTNAPPRNASSYFAPLARRRRAIPAASLSLRPGIGRSPDAGSVSLPAVFC</sequence>
<protein>
    <submittedName>
        <fullName evidence="2">Uncharacterized protein</fullName>
    </submittedName>
</protein>
<name>A0A939SW66_KLEPN</name>
<evidence type="ECO:0000313" key="2">
    <source>
        <dbReference type="EMBL" id="MBO2029471.1"/>
    </source>
</evidence>
<gene>
    <name evidence="2" type="ORF">J4734_19955</name>
</gene>
<comment type="caution">
    <text evidence="2">The sequence shown here is derived from an EMBL/GenBank/DDBJ whole genome shotgun (WGS) entry which is preliminary data.</text>
</comment>
<proteinExistence type="predicted"/>
<feature type="region of interest" description="Disordered" evidence="1">
    <location>
        <begin position="1"/>
        <end position="22"/>
    </location>
</feature>
<evidence type="ECO:0000313" key="3">
    <source>
        <dbReference type="Proteomes" id="UP000664620"/>
    </source>
</evidence>
<evidence type="ECO:0000256" key="1">
    <source>
        <dbReference type="SAM" id="MobiDB-lite"/>
    </source>
</evidence>
<organism evidence="2 3">
    <name type="scientific">Klebsiella pneumoniae</name>
    <dbReference type="NCBI Taxonomy" id="573"/>
    <lineage>
        <taxon>Bacteria</taxon>
        <taxon>Pseudomonadati</taxon>
        <taxon>Pseudomonadota</taxon>
        <taxon>Gammaproteobacteria</taxon>
        <taxon>Enterobacterales</taxon>
        <taxon>Enterobacteriaceae</taxon>
        <taxon>Klebsiella/Raoultella group</taxon>
        <taxon>Klebsiella</taxon>
        <taxon>Klebsiella pneumoniae complex</taxon>
    </lineage>
</organism>
<dbReference type="EMBL" id="JAGETO010000089">
    <property type="protein sequence ID" value="MBO2029471.1"/>
    <property type="molecule type" value="Genomic_DNA"/>
</dbReference>